<dbReference type="Proteomes" id="UP000324143">
    <property type="component" value="Unassembled WGS sequence"/>
</dbReference>
<dbReference type="InterPro" id="IPR028098">
    <property type="entry name" value="Glyco_trans_4-like_N"/>
</dbReference>
<dbReference type="PANTHER" id="PTHR12526">
    <property type="entry name" value="GLYCOSYLTRANSFERASE"/>
    <property type="match status" value="1"/>
</dbReference>
<evidence type="ECO:0000259" key="1">
    <source>
        <dbReference type="Pfam" id="PF00534"/>
    </source>
</evidence>
<dbReference type="PANTHER" id="PTHR12526:SF637">
    <property type="entry name" value="GLYCOSYLTRANSFERASE EPSF-RELATED"/>
    <property type="match status" value="1"/>
</dbReference>
<gene>
    <name evidence="3" type="ORF">FXF47_00030</name>
</gene>
<dbReference type="Pfam" id="PF13439">
    <property type="entry name" value="Glyco_transf_4"/>
    <property type="match status" value="1"/>
</dbReference>
<feature type="domain" description="Glycosyl transferase family 1" evidence="1">
    <location>
        <begin position="230"/>
        <end position="396"/>
    </location>
</feature>
<dbReference type="Pfam" id="PF00534">
    <property type="entry name" value="Glycos_transf_1"/>
    <property type="match status" value="1"/>
</dbReference>
<dbReference type="Gene3D" id="3.40.50.2000">
    <property type="entry name" value="Glycogen Phosphorylase B"/>
    <property type="match status" value="2"/>
</dbReference>
<name>A0A5D0MNQ6_9BACT</name>
<dbReference type="GO" id="GO:0016757">
    <property type="term" value="F:glycosyltransferase activity"/>
    <property type="evidence" value="ECO:0007669"/>
    <property type="project" value="InterPro"/>
</dbReference>
<proteinExistence type="predicted"/>
<protein>
    <submittedName>
        <fullName evidence="3">Glycosyltransferase</fullName>
    </submittedName>
</protein>
<dbReference type="AlphaFoldDB" id="A0A5D0MNQ6"/>
<feature type="domain" description="Glycosyltransferase subfamily 4-like N-terminal" evidence="2">
    <location>
        <begin position="13"/>
        <end position="220"/>
    </location>
</feature>
<evidence type="ECO:0000313" key="3">
    <source>
        <dbReference type="EMBL" id="TYB32239.1"/>
    </source>
</evidence>
<reference evidence="3" key="1">
    <citation type="submission" date="2019-08" db="EMBL/GenBank/DDBJ databases">
        <title>Genomic characterization of a novel candidate phylum (ARYD3) from a high temperature, high salinity tertiary oil reservoir in north central Oklahoma, USA.</title>
        <authorList>
            <person name="Youssef N.H."/>
            <person name="Yadav A."/>
            <person name="Elshahed M.S."/>
        </authorList>
    </citation>
    <scope>NUCLEOTIDE SEQUENCE [LARGE SCALE GENOMIC DNA]</scope>
    <source>
        <strain evidence="3">ARYD3</strain>
    </source>
</reference>
<comment type="caution">
    <text evidence="3">The sequence shown here is derived from an EMBL/GenBank/DDBJ whole genome shotgun (WGS) entry which is preliminary data.</text>
</comment>
<dbReference type="EMBL" id="VSIX01000002">
    <property type="protein sequence ID" value="TYB32239.1"/>
    <property type="molecule type" value="Genomic_DNA"/>
</dbReference>
<accession>A0A5D0MNQ6</accession>
<organism evidence="3 4">
    <name type="scientific">Candidatus Mcinerneyibacterium aminivorans</name>
    <dbReference type="NCBI Taxonomy" id="2703815"/>
    <lineage>
        <taxon>Bacteria</taxon>
        <taxon>Candidatus Macinerneyibacteriota</taxon>
        <taxon>Candidatus Mcinerneyibacteria</taxon>
        <taxon>Candidatus Mcinerneyibacteriales</taxon>
        <taxon>Candidatus Mcinerneyibacteriaceae</taxon>
        <taxon>Candidatus Mcinerneyibacterium</taxon>
    </lineage>
</organism>
<dbReference type="InterPro" id="IPR001296">
    <property type="entry name" value="Glyco_trans_1"/>
</dbReference>
<dbReference type="SUPFAM" id="SSF53756">
    <property type="entry name" value="UDP-Glycosyltransferase/glycogen phosphorylase"/>
    <property type="match status" value="1"/>
</dbReference>
<evidence type="ECO:0000313" key="4">
    <source>
        <dbReference type="Proteomes" id="UP000324143"/>
    </source>
</evidence>
<dbReference type="CDD" id="cd03825">
    <property type="entry name" value="GT4_WcaC-like"/>
    <property type="match status" value="1"/>
</dbReference>
<keyword evidence="4" id="KW-1185">Reference proteome</keyword>
<evidence type="ECO:0000259" key="2">
    <source>
        <dbReference type="Pfam" id="PF13439"/>
    </source>
</evidence>
<sequence length="420" mass="47815">MKIVHVNTSDINGGAARAAFRFNEALNKSQVNSQMLVQKKSGDHFNVKTVTDNKIKRVLAKFRSAFNSLFIKLYKKKKSIVFSTAKLGVDIFKHESLEKADIINLHWINGGFLSLNNIRKLQKLDKPIVWTLHDMWPFTGGCHYSNGCNKYEKRCGKCPLLNSNRNRDLTRKILKKKRKIYKELDLTIITCSEWLGECAKNSYVFKDLRVKVIPNTLDTNVFKPIGKKIARNILNLPQDKKLVLFGAINATSNPRKGFNCLKKSLIKFSDNGSKLNKKIELLVFGASSSDDIEKLPFKTRFIGRLYDNYTLALCYSAADIFVGPSLEEAFGQTYSEAMSCGTPCIAFNHSGPKDIIDHKKNGYLANYKSADDLAKGIIWCLNDKKRLNNLGNNARRKVLNNYSFDVISKQYLKLYRELLK</sequence>